<dbReference type="Proteomes" id="UP001273589">
    <property type="component" value="Unassembled WGS sequence"/>
</dbReference>
<evidence type="ECO:0000256" key="1">
    <source>
        <dbReference type="SAM" id="MobiDB-lite"/>
    </source>
</evidence>
<comment type="caution">
    <text evidence="2">The sequence shown here is derived from an EMBL/GenBank/DDBJ whole genome shotgun (WGS) entry which is preliminary data.</text>
</comment>
<organism evidence="2 3">
    <name type="scientific">Streptomyces europaeiscabiei</name>
    <dbReference type="NCBI Taxonomy" id="146819"/>
    <lineage>
        <taxon>Bacteria</taxon>
        <taxon>Bacillati</taxon>
        <taxon>Actinomycetota</taxon>
        <taxon>Actinomycetes</taxon>
        <taxon>Kitasatosporales</taxon>
        <taxon>Streptomycetaceae</taxon>
        <taxon>Streptomyces</taxon>
    </lineage>
</organism>
<protein>
    <submittedName>
        <fullName evidence="2">Uncharacterized protein</fullName>
    </submittedName>
</protein>
<gene>
    <name evidence="2" type="ORF">PV367_02370</name>
</gene>
<name>A0AAJ2UID0_9ACTN</name>
<dbReference type="AlphaFoldDB" id="A0AAJ2UID0"/>
<proteinExistence type="predicted"/>
<evidence type="ECO:0000313" key="2">
    <source>
        <dbReference type="EMBL" id="MDX3128668.1"/>
    </source>
</evidence>
<dbReference type="EMBL" id="JARAWN010000007">
    <property type="protein sequence ID" value="MDX3128668.1"/>
    <property type="molecule type" value="Genomic_DNA"/>
</dbReference>
<reference evidence="2" key="1">
    <citation type="journal article" date="2023" name="Microb. Genom.">
        <title>Mesoterricola silvestris gen. nov., sp. nov., Mesoterricola sediminis sp. nov., Geothrix oryzae sp. nov., Geothrix edaphica sp. nov., Geothrix rubra sp. nov., and Geothrix limicola sp. nov., six novel members of Acidobacteriota isolated from soils.</title>
        <authorList>
            <person name="Weisberg A.J."/>
            <person name="Pearce E."/>
            <person name="Kramer C.G."/>
            <person name="Chang J.H."/>
            <person name="Clarke C.R."/>
        </authorList>
    </citation>
    <scope>NUCLEOTIDE SEQUENCE</scope>
    <source>
        <strain evidence="2">ND06-05F</strain>
    </source>
</reference>
<evidence type="ECO:0000313" key="3">
    <source>
        <dbReference type="Proteomes" id="UP001273589"/>
    </source>
</evidence>
<accession>A0AAJ2UID0</accession>
<feature type="region of interest" description="Disordered" evidence="1">
    <location>
        <begin position="114"/>
        <end position="138"/>
    </location>
</feature>
<dbReference type="RefSeq" id="WP_319688919.1">
    <property type="nucleotide sequence ID" value="NZ_JARAWN010000007.1"/>
</dbReference>
<sequence length="138" mass="14468">MAEKDPPRGVRAMAVRNSVSLGVFLAVAASSGVSLTVVEWAGRGITADAAGTRWVLEVGKPHLDGFTLADKLISRGELEDQLVELWQAYGHGGIDAAAFEAGLAEIVEAIEEWSSGPMDPEEASSGHLRRVLGPSTDG</sequence>